<protein>
    <recommendedName>
        <fullName evidence="3">DNA replication terminus site-binding protein</fullName>
    </recommendedName>
</protein>
<dbReference type="EMBL" id="CP038033">
    <property type="protein sequence ID" value="QBQ55420.1"/>
    <property type="molecule type" value="Genomic_DNA"/>
</dbReference>
<dbReference type="KEGG" id="nwr:E3U44_13565"/>
<keyword evidence="2" id="KW-1185">Reference proteome</keyword>
<evidence type="ECO:0008006" key="3">
    <source>
        <dbReference type="Google" id="ProtNLM"/>
    </source>
</evidence>
<accession>A0A4P7C1F1</accession>
<reference evidence="1 2" key="1">
    <citation type="submission" date="2019-03" db="EMBL/GenBank/DDBJ databases">
        <title>The genome sequence of Nitrosococcus wardiae strain D1FHST reveals the archetypal metabolic capacity of ammonia-oxidizing Gammaproteobacteria.</title>
        <authorList>
            <person name="Wang L."/>
            <person name="Lim C.K."/>
            <person name="Hanson T.E."/>
            <person name="Dang H."/>
            <person name="Klotz M.G."/>
        </authorList>
    </citation>
    <scope>NUCLEOTIDE SEQUENCE [LARGE SCALE GENOMIC DNA]</scope>
    <source>
        <strain evidence="1 2">D1FHS</strain>
    </source>
</reference>
<evidence type="ECO:0000313" key="2">
    <source>
        <dbReference type="Proteomes" id="UP000294325"/>
    </source>
</evidence>
<dbReference type="SUPFAM" id="SSF56596">
    <property type="entry name" value="Replication terminator protein (Tus)"/>
    <property type="match status" value="1"/>
</dbReference>
<dbReference type="AlphaFoldDB" id="A0A4P7C1F1"/>
<dbReference type="OrthoDB" id="6354133at2"/>
<dbReference type="GO" id="GO:0005737">
    <property type="term" value="C:cytoplasm"/>
    <property type="evidence" value="ECO:0007669"/>
    <property type="project" value="InterPro"/>
</dbReference>
<gene>
    <name evidence="1" type="ORF">E3U44_13565</name>
</gene>
<dbReference type="GO" id="GO:0003677">
    <property type="term" value="F:DNA binding"/>
    <property type="evidence" value="ECO:0007669"/>
    <property type="project" value="InterPro"/>
</dbReference>
<dbReference type="GO" id="GO:0006274">
    <property type="term" value="P:DNA replication termination"/>
    <property type="evidence" value="ECO:0007669"/>
    <property type="project" value="InterPro"/>
</dbReference>
<name>A0A4P7C1F1_9GAMM</name>
<dbReference type="Proteomes" id="UP000294325">
    <property type="component" value="Chromosome"/>
</dbReference>
<sequence>MSMRHSQLRAVLATAMNYLETQLRILDQTLKEEEGYPLWVWHEKNPTKARIQLRQIITAIDYQDGQDPVSTRICPALVGVSITTLNTIHHINEGKAALQQALKNMDGIKIEEPDRETGTPLLRPLIKVALASLGHARLHRRQATRKFVILEQMPESVSFIWSRLPKIESIDMEEARHRLEIRLEKGQGNSLLVEEDLRRLNQCDPNERLAIVNPPHIHPRANIAWFTEEGITRRAQKRAVLPIFYPTTRYDNLPRLRPLPEEPPMPGLRLRRNDATIETNPFLLTIRAHRYMP</sequence>
<dbReference type="InterPro" id="IPR036384">
    <property type="entry name" value="Tus_sf"/>
</dbReference>
<organism evidence="1 2">
    <name type="scientific">Nitrosococcus wardiae</name>
    <dbReference type="NCBI Taxonomy" id="1814290"/>
    <lineage>
        <taxon>Bacteria</taxon>
        <taxon>Pseudomonadati</taxon>
        <taxon>Pseudomonadota</taxon>
        <taxon>Gammaproteobacteria</taxon>
        <taxon>Chromatiales</taxon>
        <taxon>Chromatiaceae</taxon>
        <taxon>Nitrosococcus</taxon>
    </lineage>
</organism>
<proteinExistence type="predicted"/>
<evidence type="ECO:0000313" key="1">
    <source>
        <dbReference type="EMBL" id="QBQ55420.1"/>
    </source>
</evidence>